<comment type="caution">
    <text evidence="1">The sequence shown here is derived from an EMBL/GenBank/DDBJ whole genome shotgun (WGS) entry which is preliminary data.</text>
</comment>
<evidence type="ECO:0000313" key="2">
    <source>
        <dbReference type="Proteomes" id="UP000814140"/>
    </source>
</evidence>
<protein>
    <submittedName>
        <fullName evidence="1">Uncharacterized protein</fullName>
    </submittedName>
</protein>
<dbReference type="EMBL" id="MU277252">
    <property type="protein sequence ID" value="KAI0057094.1"/>
    <property type="molecule type" value="Genomic_DNA"/>
</dbReference>
<dbReference type="Proteomes" id="UP000814140">
    <property type="component" value="Unassembled WGS sequence"/>
</dbReference>
<organism evidence="1 2">
    <name type="scientific">Artomyces pyxidatus</name>
    <dbReference type="NCBI Taxonomy" id="48021"/>
    <lineage>
        <taxon>Eukaryota</taxon>
        <taxon>Fungi</taxon>
        <taxon>Dikarya</taxon>
        <taxon>Basidiomycota</taxon>
        <taxon>Agaricomycotina</taxon>
        <taxon>Agaricomycetes</taxon>
        <taxon>Russulales</taxon>
        <taxon>Auriscalpiaceae</taxon>
        <taxon>Artomyces</taxon>
    </lineage>
</organism>
<keyword evidence="2" id="KW-1185">Reference proteome</keyword>
<name>A0ACB8SKN8_9AGAM</name>
<reference evidence="1" key="1">
    <citation type="submission" date="2021-03" db="EMBL/GenBank/DDBJ databases">
        <authorList>
            <consortium name="DOE Joint Genome Institute"/>
            <person name="Ahrendt S."/>
            <person name="Looney B.P."/>
            <person name="Miyauchi S."/>
            <person name="Morin E."/>
            <person name="Drula E."/>
            <person name="Courty P.E."/>
            <person name="Chicoki N."/>
            <person name="Fauchery L."/>
            <person name="Kohler A."/>
            <person name="Kuo A."/>
            <person name="Labutti K."/>
            <person name="Pangilinan J."/>
            <person name="Lipzen A."/>
            <person name="Riley R."/>
            <person name="Andreopoulos W."/>
            <person name="He G."/>
            <person name="Johnson J."/>
            <person name="Barry K.W."/>
            <person name="Grigoriev I.V."/>
            <person name="Nagy L."/>
            <person name="Hibbett D."/>
            <person name="Henrissat B."/>
            <person name="Matheny P.B."/>
            <person name="Labbe J."/>
            <person name="Martin F."/>
        </authorList>
    </citation>
    <scope>NUCLEOTIDE SEQUENCE</scope>
    <source>
        <strain evidence="1">HHB10654</strain>
    </source>
</reference>
<gene>
    <name evidence="1" type="ORF">BV25DRAFT_1863798</name>
</gene>
<proteinExistence type="predicted"/>
<accession>A0ACB8SKN8</accession>
<evidence type="ECO:0000313" key="1">
    <source>
        <dbReference type="EMBL" id="KAI0057094.1"/>
    </source>
</evidence>
<sequence length="205" mass="23257">MDSSRAEYPRISVESRQDWQRVKANFAQAVYASFDERLAAAGLTASRASLAPYVQKFIDETFEKAKPNVRVNGQNLEELEELNGDPDVEPFDEPLDKEIWSLSDQRLQWDREVGNERRTKPQEVATLLENMFAAQRAADLEEADDDIDEDEHAESDVDGETLAEAENTFGQLASLAESLHQTVQTQQERTTRLKVVEKEIKALKS</sequence>
<reference evidence="1" key="2">
    <citation type="journal article" date="2022" name="New Phytol.">
        <title>Evolutionary transition to the ectomycorrhizal habit in the genomes of a hyperdiverse lineage of mushroom-forming fungi.</title>
        <authorList>
            <person name="Looney B."/>
            <person name="Miyauchi S."/>
            <person name="Morin E."/>
            <person name="Drula E."/>
            <person name="Courty P.E."/>
            <person name="Kohler A."/>
            <person name="Kuo A."/>
            <person name="LaButti K."/>
            <person name="Pangilinan J."/>
            <person name="Lipzen A."/>
            <person name="Riley R."/>
            <person name="Andreopoulos W."/>
            <person name="He G."/>
            <person name="Johnson J."/>
            <person name="Nolan M."/>
            <person name="Tritt A."/>
            <person name="Barry K.W."/>
            <person name="Grigoriev I.V."/>
            <person name="Nagy L.G."/>
            <person name="Hibbett D."/>
            <person name="Henrissat B."/>
            <person name="Matheny P.B."/>
            <person name="Labbe J."/>
            <person name="Martin F.M."/>
        </authorList>
    </citation>
    <scope>NUCLEOTIDE SEQUENCE</scope>
    <source>
        <strain evidence="1">HHB10654</strain>
    </source>
</reference>